<evidence type="ECO:0000256" key="1">
    <source>
        <dbReference type="SAM" id="MobiDB-lite"/>
    </source>
</evidence>
<feature type="region of interest" description="Disordered" evidence="1">
    <location>
        <begin position="20"/>
        <end position="99"/>
    </location>
</feature>
<evidence type="ECO:0000256" key="2">
    <source>
        <dbReference type="SAM" id="SignalP"/>
    </source>
</evidence>
<evidence type="ECO:0000313" key="5">
    <source>
        <dbReference type="Proteomes" id="UP001140217"/>
    </source>
</evidence>
<dbReference type="Proteomes" id="UP001140217">
    <property type="component" value="Unassembled WGS sequence"/>
</dbReference>
<dbReference type="PANTHER" id="PTHR38118">
    <property type="entry name" value="ANCHORED CELL WALL PROTEIN 11-RELATED"/>
    <property type="match status" value="1"/>
</dbReference>
<feature type="compositionally biased region" description="Basic residues" evidence="1">
    <location>
        <begin position="80"/>
        <end position="91"/>
    </location>
</feature>
<gene>
    <name evidence="4" type="ORF">H4R18_004291</name>
</gene>
<evidence type="ECO:0000259" key="3">
    <source>
        <dbReference type="Pfam" id="PF24808"/>
    </source>
</evidence>
<dbReference type="Pfam" id="PF24808">
    <property type="entry name" value="DUF7707"/>
    <property type="match status" value="1"/>
</dbReference>
<dbReference type="OrthoDB" id="2121879at2759"/>
<proteinExistence type="predicted"/>
<feature type="signal peptide" evidence="2">
    <location>
        <begin position="1"/>
        <end position="17"/>
    </location>
</feature>
<evidence type="ECO:0000313" key="4">
    <source>
        <dbReference type="EMBL" id="KAJ2778957.1"/>
    </source>
</evidence>
<keyword evidence="5" id="KW-1185">Reference proteome</keyword>
<feature type="domain" description="DUF7707" evidence="3">
    <location>
        <begin position="96"/>
        <end position="196"/>
    </location>
</feature>
<dbReference type="EMBL" id="JANBUL010000201">
    <property type="protein sequence ID" value="KAJ2778957.1"/>
    <property type="molecule type" value="Genomic_DNA"/>
</dbReference>
<sequence length="256" mass="26643">MLIKPCIALALAASALAAAPGDSAQQQQAVPRGAAVPSQSTGAPHAKSADAPHARGGPSSPRAAVAPPPAPAPTPERSPSKRSHRRRRTRRGSSSAFDPNDVDIGVKVTWCNDNTNFCQNVCLNKTWGAPINDQCDADSLSWHCTCGNGKNPDPDTYTFPVMLYECQYEIYQCQTNCATGDIRCTQECQGDRNCTAPNDPNNGKTAAPESDATDGLDGATATDPINFFSAASLLSAGGYTALAALVAASVHFAGLP</sequence>
<feature type="compositionally biased region" description="Pro residues" evidence="1">
    <location>
        <begin position="66"/>
        <end position="76"/>
    </location>
</feature>
<dbReference type="PANTHER" id="PTHR38118:SF2">
    <property type="entry name" value="CDP-ALCOHOL PHOSPHATIDYLTRANSFERASE PROTEIN"/>
    <property type="match status" value="1"/>
</dbReference>
<dbReference type="InterPro" id="IPR056124">
    <property type="entry name" value="DUF7707"/>
</dbReference>
<accession>A0A9W8H845</accession>
<organism evidence="4 5">
    <name type="scientific">Coemansia javaensis</name>
    <dbReference type="NCBI Taxonomy" id="2761396"/>
    <lineage>
        <taxon>Eukaryota</taxon>
        <taxon>Fungi</taxon>
        <taxon>Fungi incertae sedis</taxon>
        <taxon>Zoopagomycota</taxon>
        <taxon>Kickxellomycotina</taxon>
        <taxon>Kickxellomycetes</taxon>
        <taxon>Kickxellales</taxon>
        <taxon>Kickxellaceae</taxon>
        <taxon>Coemansia</taxon>
    </lineage>
</organism>
<reference evidence="4" key="1">
    <citation type="submission" date="2022-07" db="EMBL/GenBank/DDBJ databases">
        <title>Phylogenomic reconstructions and comparative analyses of Kickxellomycotina fungi.</title>
        <authorList>
            <person name="Reynolds N.K."/>
            <person name="Stajich J.E."/>
            <person name="Barry K."/>
            <person name="Grigoriev I.V."/>
            <person name="Crous P."/>
            <person name="Smith M.E."/>
        </authorList>
    </citation>
    <scope>NUCLEOTIDE SEQUENCE</scope>
    <source>
        <strain evidence="4">NBRC 105414</strain>
    </source>
</reference>
<dbReference type="AlphaFoldDB" id="A0A9W8H845"/>
<comment type="caution">
    <text evidence="4">The sequence shown here is derived from an EMBL/GenBank/DDBJ whole genome shotgun (WGS) entry which is preliminary data.</text>
</comment>
<name>A0A9W8H845_9FUNG</name>
<keyword evidence="2" id="KW-0732">Signal</keyword>
<protein>
    <recommendedName>
        <fullName evidence="3">DUF7707 domain-containing protein</fullName>
    </recommendedName>
</protein>
<feature type="chain" id="PRO_5040732064" description="DUF7707 domain-containing protein" evidence="2">
    <location>
        <begin position="18"/>
        <end position="256"/>
    </location>
</feature>